<dbReference type="Proteomes" id="UP001273209">
    <property type="component" value="Unassembled WGS sequence"/>
</dbReference>
<evidence type="ECO:0000313" key="5">
    <source>
        <dbReference type="Proteomes" id="UP001273209"/>
    </source>
</evidence>
<keyword evidence="5" id="KW-1185">Reference proteome</keyword>
<dbReference type="FunFam" id="1.20.190.20:FF:000002">
    <property type="entry name" value="14-3-3 protein epsilon"/>
    <property type="match status" value="1"/>
</dbReference>
<evidence type="ECO:0000313" key="4">
    <source>
        <dbReference type="EMBL" id="KAK4075462.1"/>
    </source>
</evidence>
<dbReference type="SMART" id="SM00101">
    <property type="entry name" value="14_3_3"/>
    <property type="match status" value="1"/>
</dbReference>
<comment type="similarity">
    <text evidence="1">Belongs to the 14-3-3 family.</text>
</comment>
<evidence type="ECO:0000259" key="3">
    <source>
        <dbReference type="SMART" id="SM00101"/>
    </source>
</evidence>
<evidence type="ECO:0000256" key="1">
    <source>
        <dbReference type="ARBA" id="ARBA00006141"/>
    </source>
</evidence>
<dbReference type="AlphaFoldDB" id="A0AAE1JBA3"/>
<reference evidence="4" key="1">
    <citation type="submission" date="2023-11" db="EMBL/GenBank/DDBJ databases">
        <title>The genome sequences of three competitors of mushroom-forming fungi.</title>
        <authorList>
            <person name="Beijen E."/>
            <person name="Ohm R.A."/>
        </authorList>
    </citation>
    <scope>NUCLEOTIDE SEQUENCE</scope>
    <source>
        <strain evidence="4">CBS 100526</strain>
    </source>
</reference>
<proteinExistence type="inferred from homology"/>
<dbReference type="PANTHER" id="PTHR18860">
    <property type="entry name" value="14-3-3 PROTEIN"/>
    <property type="match status" value="1"/>
</dbReference>
<feature type="compositionally biased region" description="Polar residues" evidence="2">
    <location>
        <begin position="160"/>
        <end position="169"/>
    </location>
</feature>
<protein>
    <recommendedName>
        <fullName evidence="3">14-3-3 domain-containing protein</fullName>
    </recommendedName>
</protein>
<dbReference type="Pfam" id="PF00244">
    <property type="entry name" value="14-3-3"/>
    <property type="match status" value="1"/>
</dbReference>
<dbReference type="InterPro" id="IPR023409">
    <property type="entry name" value="14-3-3_CS"/>
</dbReference>
<sequence length="487" mass="54388">MLLKGTWQLRTRYQKLKTSTARKEDRVRDRAKLKRQKLDVRPSSKELKCCAVLCLPICSGSGSALGTSGSSGYRFVQHVHKAANLEYGLYTWSPGSQPSYAQVPRQYHLPNHKSNAARDCLGPKASQLHCKAGALITWQWALAQRSAALQAPPREPPNPKTNSNLNPQSKYKHSSRPILNRIPPQTPASSFFLPPTTPQPHASFSPSKHHRLSVTMATERESKTFLARLCEQAERYDEMVTYMKEVAQLGGELSVDERNLLSVAYKNVVGTRRASWRIISSIEQKEESKGSDKHVSTIKEYRSKIELELEKVCEDVLDVLDKSLIPNAATGESKVFYHKMKGDYHRYLAEFASGEKRKVAATAAHEAYKNATDVAQTELTPTHPIRLGLALNFSVFYYEILNSPDRACHLAKQAFDDAIAELDSLSEESYRDSTLIMQLLRDNLTLWTSSDSGEAEQAGEAKKDEGEASKPAEEEPKAEEPAPEATS</sequence>
<dbReference type="RefSeq" id="XP_062756600.1">
    <property type="nucleotide sequence ID" value="XM_062899002.1"/>
</dbReference>
<dbReference type="InterPro" id="IPR023410">
    <property type="entry name" value="14-3-3_domain"/>
</dbReference>
<name>A0AAE1JBA3_9HYPO</name>
<dbReference type="PROSITE" id="PS00796">
    <property type="entry name" value="1433_1"/>
    <property type="match status" value="1"/>
</dbReference>
<dbReference type="InterPro" id="IPR000308">
    <property type="entry name" value="14-3-3"/>
</dbReference>
<organism evidence="4 5">
    <name type="scientific">Trichoderma aggressivum f. europaeum</name>
    <dbReference type="NCBI Taxonomy" id="173218"/>
    <lineage>
        <taxon>Eukaryota</taxon>
        <taxon>Fungi</taxon>
        <taxon>Dikarya</taxon>
        <taxon>Ascomycota</taxon>
        <taxon>Pezizomycotina</taxon>
        <taxon>Sordariomycetes</taxon>
        <taxon>Hypocreomycetidae</taxon>
        <taxon>Hypocreales</taxon>
        <taxon>Hypocreaceae</taxon>
        <taxon>Trichoderma</taxon>
    </lineage>
</organism>
<feature type="domain" description="14-3-3" evidence="3">
    <location>
        <begin position="220"/>
        <end position="461"/>
    </location>
</feature>
<feature type="region of interest" description="Disordered" evidence="2">
    <location>
        <begin position="147"/>
        <end position="209"/>
    </location>
</feature>
<comment type="caution">
    <text evidence="4">The sequence shown here is derived from an EMBL/GenBank/DDBJ whole genome shotgun (WGS) entry which is preliminary data.</text>
</comment>
<dbReference type="GeneID" id="87918907"/>
<evidence type="ECO:0000256" key="2">
    <source>
        <dbReference type="SAM" id="MobiDB-lite"/>
    </source>
</evidence>
<feature type="compositionally biased region" description="Basic and acidic residues" evidence="2">
    <location>
        <begin position="459"/>
        <end position="480"/>
    </location>
</feature>
<dbReference type="InterPro" id="IPR036815">
    <property type="entry name" value="14-3-3_dom_sf"/>
</dbReference>
<dbReference type="PRINTS" id="PR00305">
    <property type="entry name" value="1433ZETA"/>
</dbReference>
<feature type="region of interest" description="Disordered" evidence="2">
    <location>
        <begin position="450"/>
        <end position="487"/>
    </location>
</feature>
<dbReference type="SUPFAM" id="SSF48445">
    <property type="entry name" value="14-3-3 protein"/>
    <property type="match status" value="1"/>
</dbReference>
<dbReference type="Gene3D" id="1.20.190.20">
    <property type="entry name" value="14-3-3 domain"/>
    <property type="match status" value="1"/>
</dbReference>
<gene>
    <name evidence="4" type="ORF">Triagg1_4583</name>
</gene>
<accession>A0AAE1JBA3</accession>
<dbReference type="EMBL" id="JAWRVG010000014">
    <property type="protein sequence ID" value="KAK4075462.1"/>
    <property type="molecule type" value="Genomic_DNA"/>
</dbReference>